<dbReference type="InterPro" id="IPR000792">
    <property type="entry name" value="Tscrpt_reg_LuxR_C"/>
</dbReference>
<keyword evidence="2" id="KW-0812">Transmembrane</keyword>
<dbReference type="Pfam" id="PF07495">
    <property type="entry name" value="Y_Y_Y"/>
    <property type="match status" value="1"/>
</dbReference>
<accession>A0ABQ1WF51</accession>
<dbReference type="Gene3D" id="2.60.40.10">
    <property type="entry name" value="Immunoglobulins"/>
    <property type="match status" value="1"/>
</dbReference>
<feature type="domain" description="HTH luxR-type" evidence="3">
    <location>
        <begin position="844"/>
        <end position="901"/>
    </location>
</feature>
<dbReference type="InterPro" id="IPR013783">
    <property type="entry name" value="Ig-like_fold"/>
</dbReference>
<dbReference type="Gene3D" id="2.130.10.10">
    <property type="entry name" value="YVTN repeat-like/Quinoprotein amine dehydrogenase"/>
    <property type="match status" value="1"/>
</dbReference>
<dbReference type="EMBL" id="BMIX01000002">
    <property type="protein sequence ID" value="GGG29028.1"/>
    <property type="molecule type" value="Genomic_DNA"/>
</dbReference>
<gene>
    <name evidence="4" type="ORF">GCM10011532_10630</name>
</gene>
<keyword evidence="2" id="KW-0472">Membrane</keyword>
<keyword evidence="1" id="KW-0175">Coiled coil</keyword>
<name>A0ABQ1WF51_9FLAO</name>
<keyword evidence="2" id="KW-1133">Transmembrane helix</keyword>
<sequence length="904" mass="103395">MVNFGPNQYSAGNQNWMIAQAENQNLYFANSTGLLEYNGESWNLYPVPNNTVVRSLKVVGNRIYIGAYMEAGYWEKDEYGRLQYTSLVPKFSSTISDGEQFWDIEFLDDLIIFRSFGGIYFYDPKQDLITKMDNPLGKPVSGIFKLENELYFQLVGAGLFKVRNGNPELFIPIEDVGEKAVMHLYKKEQNFAIITGKSEFFIWNGNHLIKENQEFNTELGNPNILDAIDLENGGVVLGTVGKGVVQLDANGGIVNIFNQENILMNNTVLDLYMDDSGIIWAGLDYGISSIDLKSTFLSFQDNRGEIGSVYASHKENGTLYLGTNQGLYFKKKKESNFQLIKGTEGQVWFIDKVQNSLLCGHDSGTFIIDGENATKVCDRLGTWIVKEYKDGVFVQGHYNGISFLRKKSGSFEASPMLRDFPHSSKFIEIDEFQNVWVSNEHKGVFKMTINDSLSDIVDIENYTFSEESGITSSMFRYDDTLYYSSKEKIYQYSKDLDSFSKNNRLNAITSDIDRISGKMISEVNRDKLWGFSNEAIFYIEPAQLSTDYNINSIFINQDFRNIAVGYENISAFEDSQYLLGIANGYLRFKDLTAGFREISIKLNRVEVSALDATAEKVRIEQSGEFDSRHNNINFHFSAPVHEKYYETLYSYRLLGLSSNWSAWNDAPEANFKNLGFGDYTFEVKAKIGNSQTKIASYNFSINRPFYLSAIALIGYSLIFLLLLFLIHIINKKHHRKVVAENERALKMKNLEAEQEIIKLKNDKLEQAMANKNRELAVSTMSLIKKNEFLTSIKDKLKESDGSHRVDSVIKTIDKDISEEDNWKFFKKAFSNADKDFFKKIKGKHPVLTSNDLKLCAYLRLNLSSKEIAPLLNISVKSVEIKRYRLRKKMELDRETNLTDYILEL</sequence>
<dbReference type="SUPFAM" id="SSF46894">
    <property type="entry name" value="C-terminal effector domain of the bipartite response regulators"/>
    <property type="match status" value="1"/>
</dbReference>
<dbReference type="Proteomes" id="UP000605733">
    <property type="component" value="Unassembled WGS sequence"/>
</dbReference>
<organism evidence="4 5">
    <name type="scientific">Christiangramia forsetii</name>
    <dbReference type="NCBI Taxonomy" id="411153"/>
    <lineage>
        <taxon>Bacteria</taxon>
        <taxon>Pseudomonadati</taxon>
        <taxon>Bacteroidota</taxon>
        <taxon>Flavobacteriia</taxon>
        <taxon>Flavobacteriales</taxon>
        <taxon>Flavobacteriaceae</taxon>
        <taxon>Christiangramia</taxon>
    </lineage>
</organism>
<evidence type="ECO:0000259" key="3">
    <source>
        <dbReference type="SMART" id="SM00421"/>
    </source>
</evidence>
<keyword evidence="5" id="KW-1185">Reference proteome</keyword>
<evidence type="ECO:0000313" key="4">
    <source>
        <dbReference type="EMBL" id="GGG29028.1"/>
    </source>
</evidence>
<dbReference type="InterPro" id="IPR016032">
    <property type="entry name" value="Sig_transdc_resp-reg_C-effctor"/>
</dbReference>
<dbReference type="InterPro" id="IPR015943">
    <property type="entry name" value="WD40/YVTN_repeat-like_dom_sf"/>
</dbReference>
<comment type="caution">
    <text evidence="4">The sequence shown here is derived from an EMBL/GenBank/DDBJ whole genome shotgun (WGS) entry which is preliminary data.</text>
</comment>
<dbReference type="InterPro" id="IPR036388">
    <property type="entry name" value="WH-like_DNA-bd_sf"/>
</dbReference>
<evidence type="ECO:0000256" key="1">
    <source>
        <dbReference type="SAM" id="Coils"/>
    </source>
</evidence>
<proteinExistence type="predicted"/>
<evidence type="ECO:0000313" key="5">
    <source>
        <dbReference type="Proteomes" id="UP000605733"/>
    </source>
</evidence>
<dbReference type="SMART" id="SM00421">
    <property type="entry name" value="HTH_LUXR"/>
    <property type="match status" value="1"/>
</dbReference>
<protein>
    <recommendedName>
        <fullName evidence="3">HTH luxR-type domain-containing protein</fullName>
    </recommendedName>
</protein>
<dbReference type="Gene3D" id="1.10.10.10">
    <property type="entry name" value="Winged helix-like DNA-binding domain superfamily/Winged helix DNA-binding domain"/>
    <property type="match status" value="1"/>
</dbReference>
<feature type="coiled-coil region" evidence="1">
    <location>
        <begin position="742"/>
        <end position="774"/>
    </location>
</feature>
<evidence type="ECO:0000256" key="2">
    <source>
        <dbReference type="SAM" id="Phobius"/>
    </source>
</evidence>
<feature type="transmembrane region" description="Helical" evidence="2">
    <location>
        <begin position="705"/>
        <end position="726"/>
    </location>
</feature>
<reference evidence="5" key="1">
    <citation type="journal article" date="2019" name="Int. J. Syst. Evol. Microbiol.">
        <title>The Global Catalogue of Microorganisms (GCM) 10K type strain sequencing project: providing services to taxonomists for standard genome sequencing and annotation.</title>
        <authorList>
            <consortium name="The Broad Institute Genomics Platform"/>
            <consortium name="The Broad Institute Genome Sequencing Center for Infectious Disease"/>
            <person name="Wu L."/>
            <person name="Ma J."/>
        </authorList>
    </citation>
    <scope>NUCLEOTIDE SEQUENCE [LARGE SCALE GENOMIC DNA]</scope>
    <source>
        <strain evidence="5">CGMCC 1.15422</strain>
    </source>
</reference>
<dbReference type="InterPro" id="IPR011123">
    <property type="entry name" value="Y_Y_Y"/>
</dbReference>